<evidence type="ECO:0000313" key="2">
    <source>
        <dbReference type="EMBL" id="MBB5716959.1"/>
    </source>
</evidence>
<protein>
    <submittedName>
        <fullName evidence="2">Uncharacterized protein</fullName>
    </submittedName>
</protein>
<organism evidence="2 3">
    <name type="scientific">Sphingomonas aerophila</name>
    <dbReference type="NCBI Taxonomy" id="1344948"/>
    <lineage>
        <taxon>Bacteria</taxon>
        <taxon>Pseudomonadati</taxon>
        <taxon>Pseudomonadota</taxon>
        <taxon>Alphaproteobacteria</taxon>
        <taxon>Sphingomonadales</taxon>
        <taxon>Sphingomonadaceae</taxon>
        <taxon>Sphingomonas</taxon>
    </lineage>
</organism>
<dbReference type="AlphaFoldDB" id="A0A7W9EW25"/>
<dbReference type="Proteomes" id="UP000546200">
    <property type="component" value="Unassembled WGS sequence"/>
</dbReference>
<accession>A0A7W9EW25</accession>
<proteinExistence type="predicted"/>
<name>A0A7W9EW25_9SPHN</name>
<evidence type="ECO:0000256" key="1">
    <source>
        <dbReference type="SAM" id="MobiDB-lite"/>
    </source>
</evidence>
<reference evidence="2 3" key="1">
    <citation type="submission" date="2020-08" db="EMBL/GenBank/DDBJ databases">
        <title>Genomic Encyclopedia of Type Strains, Phase IV (KMG-IV): sequencing the most valuable type-strain genomes for metagenomic binning, comparative biology and taxonomic classification.</title>
        <authorList>
            <person name="Goeker M."/>
        </authorList>
    </citation>
    <scope>NUCLEOTIDE SEQUENCE [LARGE SCALE GENOMIC DNA]</scope>
    <source>
        <strain evidence="2 3">DSM 100044</strain>
    </source>
</reference>
<gene>
    <name evidence="2" type="ORF">FHS94_003831</name>
</gene>
<keyword evidence="3" id="KW-1185">Reference proteome</keyword>
<sequence length="85" mass="9610">MVQRAARRGREGLRRTKSTRRERHKLGRASVAFTQVSQSVLLLQSSPEVMRPVVIVDVCSPLSLRNVESLLFGRGIDICHQTVRL</sequence>
<dbReference type="EMBL" id="JACIJK010000018">
    <property type="protein sequence ID" value="MBB5716959.1"/>
    <property type="molecule type" value="Genomic_DNA"/>
</dbReference>
<evidence type="ECO:0000313" key="3">
    <source>
        <dbReference type="Proteomes" id="UP000546200"/>
    </source>
</evidence>
<comment type="caution">
    <text evidence="2">The sequence shown here is derived from an EMBL/GenBank/DDBJ whole genome shotgun (WGS) entry which is preliminary data.</text>
</comment>
<feature type="region of interest" description="Disordered" evidence="1">
    <location>
        <begin position="1"/>
        <end position="21"/>
    </location>
</feature>